<feature type="transmembrane region" description="Helical" evidence="10">
    <location>
        <begin position="566"/>
        <end position="587"/>
    </location>
</feature>
<dbReference type="RefSeq" id="WP_110317721.1">
    <property type="nucleotide sequence ID" value="NZ_QJJU01000013.1"/>
</dbReference>
<dbReference type="FunFam" id="3.40.50.300:FF:000474">
    <property type="entry name" value="Putative ABC transporter ATP-binding subunit"/>
    <property type="match status" value="1"/>
</dbReference>
<evidence type="ECO:0000256" key="4">
    <source>
        <dbReference type="ARBA" id="ARBA00022692"/>
    </source>
</evidence>
<reference evidence="13 14" key="2">
    <citation type="submission" date="2018-06" db="EMBL/GenBank/DDBJ databases">
        <title>Sequencing of bacterial isolates from soil warming experiment in Harvard Forest, Massachusetts, USA.</title>
        <authorList>
            <person name="Deangelis K.PhD."/>
        </authorList>
    </citation>
    <scope>NUCLEOTIDE SEQUENCE [LARGE SCALE GENOMIC DNA]</scope>
    <source>
        <strain evidence="13 14">GAS496</strain>
    </source>
</reference>
<dbReference type="Pfam" id="PF01061">
    <property type="entry name" value="ABC2_membrane"/>
    <property type="match status" value="1"/>
</dbReference>
<evidence type="ECO:0000313" key="13">
    <source>
        <dbReference type="EMBL" id="PXX06494.1"/>
    </source>
</evidence>
<dbReference type="GO" id="GO:0140359">
    <property type="term" value="F:ABC-type transporter activity"/>
    <property type="evidence" value="ECO:0007669"/>
    <property type="project" value="InterPro"/>
</dbReference>
<feature type="region of interest" description="Disordered" evidence="9">
    <location>
        <begin position="472"/>
        <end position="497"/>
    </location>
</feature>
<dbReference type="InterPro" id="IPR003593">
    <property type="entry name" value="AAA+_ATPase"/>
</dbReference>
<evidence type="ECO:0000256" key="1">
    <source>
        <dbReference type="ARBA" id="ARBA00004141"/>
    </source>
</evidence>
<dbReference type="InterPro" id="IPR027417">
    <property type="entry name" value="P-loop_NTPase"/>
</dbReference>
<dbReference type="InterPro" id="IPR000253">
    <property type="entry name" value="FHA_dom"/>
</dbReference>
<evidence type="ECO:0000259" key="11">
    <source>
        <dbReference type="PROSITE" id="PS50006"/>
    </source>
</evidence>
<dbReference type="InterPro" id="IPR003439">
    <property type="entry name" value="ABC_transporter-like_ATP-bd"/>
</dbReference>
<feature type="transmembrane region" description="Helical" evidence="10">
    <location>
        <begin position="525"/>
        <end position="546"/>
    </location>
</feature>
<dbReference type="InterPro" id="IPR050352">
    <property type="entry name" value="ABCG_transporters"/>
</dbReference>
<keyword evidence="3" id="KW-0597">Phosphoprotein</keyword>
<keyword evidence="6" id="KW-0067">ATP-binding</keyword>
<keyword evidence="2" id="KW-0813">Transport</keyword>
<feature type="domain" description="ABC transporter" evidence="12">
    <location>
        <begin position="227"/>
        <end position="460"/>
    </location>
</feature>
<feature type="transmembrane region" description="Helical" evidence="10">
    <location>
        <begin position="649"/>
        <end position="670"/>
    </location>
</feature>
<dbReference type="GO" id="GO:0016020">
    <property type="term" value="C:membrane"/>
    <property type="evidence" value="ECO:0007669"/>
    <property type="project" value="UniProtKB-SubCell"/>
</dbReference>
<comment type="caution">
    <text evidence="13">The sequence shown here is derived from an EMBL/GenBank/DDBJ whole genome shotgun (WGS) entry which is preliminary data.</text>
</comment>
<feature type="compositionally biased region" description="Basic and acidic residues" evidence="9">
    <location>
        <begin position="472"/>
        <end position="484"/>
    </location>
</feature>
<evidence type="ECO:0000256" key="9">
    <source>
        <dbReference type="SAM" id="MobiDB-lite"/>
    </source>
</evidence>
<evidence type="ECO:0000256" key="6">
    <source>
        <dbReference type="ARBA" id="ARBA00022840"/>
    </source>
</evidence>
<dbReference type="PANTHER" id="PTHR48041:SF139">
    <property type="entry name" value="PROTEIN SCARLET"/>
    <property type="match status" value="1"/>
</dbReference>
<dbReference type="GO" id="GO:0005524">
    <property type="term" value="F:ATP binding"/>
    <property type="evidence" value="ECO:0007669"/>
    <property type="project" value="UniProtKB-KW"/>
</dbReference>
<dbReference type="PANTHER" id="PTHR48041">
    <property type="entry name" value="ABC TRANSPORTER G FAMILY MEMBER 28"/>
    <property type="match status" value="1"/>
</dbReference>
<organism evidence="13 14">
    <name type="scientific">Mycolicibacterium moriokaense</name>
    <dbReference type="NCBI Taxonomy" id="39691"/>
    <lineage>
        <taxon>Bacteria</taxon>
        <taxon>Bacillati</taxon>
        <taxon>Actinomycetota</taxon>
        <taxon>Actinomycetes</taxon>
        <taxon>Mycobacteriales</taxon>
        <taxon>Mycobacteriaceae</taxon>
        <taxon>Mycolicibacterium</taxon>
    </lineage>
</organism>
<evidence type="ECO:0000256" key="3">
    <source>
        <dbReference type="ARBA" id="ARBA00022553"/>
    </source>
</evidence>
<dbReference type="AlphaFoldDB" id="A0A318HKB6"/>
<keyword evidence="7 10" id="KW-1133">Transmembrane helix</keyword>
<feature type="domain" description="FHA" evidence="11">
    <location>
        <begin position="27"/>
        <end position="76"/>
    </location>
</feature>
<dbReference type="Proteomes" id="UP000247781">
    <property type="component" value="Unassembled WGS sequence"/>
</dbReference>
<feature type="domain" description="FHA" evidence="11">
    <location>
        <begin position="140"/>
        <end position="189"/>
    </location>
</feature>
<keyword evidence="8 10" id="KW-0472">Membrane</keyword>
<dbReference type="Pfam" id="PF00498">
    <property type="entry name" value="FHA"/>
    <property type="match status" value="2"/>
</dbReference>
<dbReference type="PROSITE" id="PS00211">
    <property type="entry name" value="ABC_TRANSPORTER_1"/>
    <property type="match status" value="1"/>
</dbReference>
<keyword evidence="14" id="KW-1185">Reference proteome</keyword>
<feature type="transmembrane region" description="Helical" evidence="10">
    <location>
        <begin position="607"/>
        <end position="629"/>
    </location>
</feature>
<dbReference type="EMBL" id="QJJU01000013">
    <property type="protein sequence ID" value="PXX06494.1"/>
    <property type="molecule type" value="Genomic_DNA"/>
</dbReference>
<feature type="transmembrane region" description="Helical" evidence="10">
    <location>
        <begin position="744"/>
        <end position="765"/>
    </location>
</feature>
<evidence type="ECO:0000256" key="8">
    <source>
        <dbReference type="ARBA" id="ARBA00023136"/>
    </source>
</evidence>
<evidence type="ECO:0000313" key="14">
    <source>
        <dbReference type="Proteomes" id="UP000247781"/>
    </source>
</evidence>
<dbReference type="SUPFAM" id="SSF52540">
    <property type="entry name" value="P-loop containing nucleoside triphosphate hydrolases"/>
    <property type="match status" value="1"/>
</dbReference>
<name>A0A318HKB6_9MYCO</name>
<dbReference type="Gene3D" id="3.40.50.300">
    <property type="entry name" value="P-loop containing nucleotide triphosphate hydrolases"/>
    <property type="match status" value="1"/>
</dbReference>
<evidence type="ECO:0000256" key="7">
    <source>
        <dbReference type="ARBA" id="ARBA00022989"/>
    </source>
</evidence>
<comment type="subcellular location">
    <subcellularLocation>
        <location evidence="1">Membrane</location>
        <topology evidence="1">Multi-pass membrane protein</topology>
    </subcellularLocation>
</comment>
<dbReference type="InterPro" id="IPR013525">
    <property type="entry name" value="ABC2_TM"/>
</dbReference>
<dbReference type="Gene3D" id="2.60.200.20">
    <property type="match status" value="2"/>
</dbReference>
<gene>
    <name evidence="13" type="ORF">C8E89_1136</name>
</gene>
<feature type="transmembrane region" description="Helical" evidence="10">
    <location>
        <begin position="677"/>
        <end position="698"/>
    </location>
</feature>
<dbReference type="GO" id="GO:0016887">
    <property type="term" value="F:ATP hydrolysis activity"/>
    <property type="evidence" value="ECO:0007669"/>
    <property type="project" value="InterPro"/>
</dbReference>
<dbReference type="InterPro" id="IPR008984">
    <property type="entry name" value="SMAD_FHA_dom_sf"/>
</dbReference>
<dbReference type="SMART" id="SM00382">
    <property type="entry name" value="AAA"/>
    <property type="match status" value="1"/>
</dbReference>
<dbReference type="Pfam" id="PF00005">
    <property type="entry name" value="ABC_tran"/>
    <property type="match status" value="1"/>
</dbReference>
<dbReference type="OrthoDB" id="9804819at2"/>
<dbReference type="PROSITE" id="PS50006">
    <property type="entry name" value="FHA_DOMAIN"/>
    <property type="match status" value="2"/>
</dbReference>
<protein>
    <submittedName>
        <fullName evidence="13">FHA modulated ABC efflux pump with fused ATPase and integral membrane subunit</fullName>
    </submittedName>
</protein>
<dbReference type="SUPFAM" id="SSF49879">
    <property type="entry name" value="SMAD/FHA domain"/>
    <property type="match status" value="2"/>
</dbReference>
<evidence type="ECO:0000256" key="10">
    <source>
        <dbReference type="SAM" id="Phobius"/>
    </source>
</evidence>
<dbReference type="PROSITE" id="PS50893">
    <property type="entry name" value="ABC_TRANSPORTER_2"/>
    <property type="match status" value="1"/>
</dbReference>
<accession>A0A318HKB6</accession>
<sequence length="776" mass="82704">MSRPLPPTITVSFGGRWQRTFAAGRDVIVGRDVRADVRLPHPAVSRAHVLLRYHDGRWVAIDNESRNGIFLAEKRVYSVDIRSGQILHIGDPEGPWLTFELGPAPQPDDLPTTRIKREPDTATTVLPAHQAASGNDPSTTRIGRAFGNDVVIPDVLASDHHATLLTTPEGVRIQDADSASGTFVNGHRVENTALKQNDVVTIGNVDFVFEDGNLVRRIEPADKTGGLEVRDISSTIAGNRSLLDRVSFSVKPATLTAVIGPSGSGKSTLLNVIAGGTRPDSGAVLFEAHDVHAEYASMRTRIGMVPQDDVVHGQLTINQALGYAAELRMPPDTTKEDRQRVVAQVLEELELTPHADTRIDKLSGGQRKRASVALELLTGPSLLVLDEPTTGLDPALDQQVMKMLRQLADAGRVIVVVTHSLAYLDVCDQVLLLAPGGKTAFCGPPGELAAAMGTADWADIFTGISADPDAAQRRHLERAGRVDEPPAQPASGQPAESGTAVQANLWRQFSTIARRQLRLLVADRGYFVFLALLPFLVGLLPLAVAGHAGFGKAEFAGAAPNEAKQILVMMNFGAFFMGTALTVRTLVGERAIFCREQAVGLSTSAYLAAKIVVFGAIAVLQSAVLVLVVTIGKGAPMGATLLGSPTLELFAGIAATCVASAIVGLLVSALAQNNNQVLPLTVVALMVQVVLAGGMIPVTDRVLDPVSWLTPARWGLAATASTADLTNTVLVISKDSHWKHEGSVWLFDIAMLGVLSVFYAGLVRWKIRLTQRARTG</sequence>
<dbReference type="InterPro" id="IPR017871">
    <property type="entry name" value="ABC_transporter-like_CS"/>
</dbReference>
<keyword evidence="4 10" id="KW-0812">Transmembrane</keyword>
<proteinExistence type="predicted"/>
<evidence type="ECO:0000256" key="5">
    <source>
        <dbReference type="ARBA" id="ARBA00022741"/>
    </source>
</evidence>
<reference evidence="14" key="1">
    <citation type="submission" date="2018-05" db="EMBL/GenBank/DDBJ databases">
        <authorList>
            <person name="Deangelis K."/>
            <person name="Huntemann M."/>
            <person name="Clum A."/>
            <person name="Pillay M."/>
            <person name="Palaniappan K."/>
            <person name="Varghese N."/>
            <person name="Mikhailova N."/>
            <person name="Stamatis D."/>
            <person name="Reddy T."/>
            <person name="Daum C."/>
            <person name="Shapiro N."/>
            <person name="Ivanova N."/>
            <person name="Kyrpides N."/>
            <person name="Woyke T."/>
        </authorList>
    </citation>
    <scope>NUCLEOTIDE SEQUENCE [LARGE SCALE GENOMIC DNA]</scope>
    <source>
        <strain evidence="14">GAS496</strain>
    </source>
</reference>
<evidence type="ECO:0000256" key="2">
    <source>
        <dbReference type="ARBA" id="ARBA00022448"/>
    </source>
</evidence>
<dbReference type="SMART" id="SM00240">
    <property type="entry name" value="FHA"/>
    <property type="match status" value="2"/>
</dbReference>
<evidence type="ECO:0000259" key="12">
    <source>
        <dbReference type="PROSITE" id="PS50893"/>
    </source>
</evidence>
<keyword evidence="5" id="KW-0547">Nucleotide-binding</keyword>